<dbReference type="InterPro" id="IPR014349">
    <property type="entry name" value="Rieske_Fe-S_prot"/>
</dbReference>
<sequence length="179" mass="17304">MPERDPDLSPFEHGPTRRTVLRAAGLVALTGGGVGVLAACSSDAGVAAPAATGAAPSSAAPASSAPASPSPSASASSSAPAAPSGPSVAAADVPVGSGVILEDAKYVVTQPTKGEFKAFSSICTHQGCPVSEIQGDAILCNCHGSKFSIKDGSVLNPPASEPLAQASATVEGDTVVVQA</sequence>
<dbReference type="PANTHER" id="PTHR10134">
    <property type="entry name" value="CYTOCHROME B-C1 COMPLEX SUBUNIT RIESKE, MITOCHONDRIAL"/>
    <property type="match status" value="1"/>
</dbReference>
<dbReference type="Proteomes" id="UP000758168">
    <property type="component" value="Unassembled WGS sequence"/>
</dbReference>
<evidence type="ECO:0000256" key="1">
    <source>
        <dbReference type="ARBA" id="ARBA00002494"/>
    </source>
</evidence>
<evidence type="ECO:0000256" key="4">
    <source>
        <dbReference type="ARBA" id="ARBA00022723"/>
    </source>
</evidence>
<evidence type="ECO:0000256" key="5">
    <source>
        <dbReference type="ARBA" id="ARBA00023004"/>
    </source>
</evidence>
<organism evidence="11 12">
    <name type="scientific">Microlunatus capsulatus</name>
    <dbReference type="NCBI Taxonomy" id="99117"/>
    <lineage>
        <taxon>Bacteria</taxon>
        <taxon>Bacillati</taxon>
        <taxon>Actinomycetota</taxon>
        <taxon>Actinomycetes</taxon>
        <taxon>Propionibacteriales</taxon>
        <taxon>Propionibacteriaceae</taxon>
        <taxon>Microlunatus</taxon>
    </lineage>
</organism>
<evidence type="ECO:0000256" key="8">
    <source>
        <dbReference type="ARBA" id="ARBA00029586"/>
    </source>
</evidence>
<evidence type="ECO:0000256" key="2">
    <source>
        <dbReference type="ARBA" id="ARBA00015816"/>
    </source>
</evidence>
<evidence type="ECO:0000256" key="7">
    <source>
        <dbReference type="ARBA" id="ARBA00023157"/>
    </source>
</evidence>
<reference evidence="11 12" key="1">
    <citation type="submission" date="2021-03" db="EMBL/GenBank/DDBJ databases">
        <title>Sequencing the genomes of 1000 actinobacteria strains.</title>
        <authorList>
            <person name="Klenk H.-P."/>
        </authorList>
    </citation>
    <scope>NUCLEOTIDE SEQUENCE [LARGE SCALE GENOMIC DNA]</scope>
    <source>
        <strain evidence="11 12">DSM 12936</strain>
    </source>
</reference>
<feature type="domain" description="Rieske" evidence="10">
    <location>
        <begin position="85"/>
        <end position="177"/>
    </location>
</feature>
<accession>A0ABS4ZE00</accession>
<dbReference type="SUPFAM" id="SSF50022">
    <property type="entry name" value="ISP domain"/>
    <property type="match status" value="1"/>
</dbReference>
<keyword evidence="12" id="KW-1185">Reference proteome</keyword>
<feature type="region of interest" description="Disordered" evidence="9">
    <location>
        <begin position="49"/>
        <end position="90"/>
    </location>
</feature>
<dbReference type="RefSeq" id="WP_210057927.1">
    <property type="nucleotide sequence ID" value="NZ_BAAAMH010000002.1"/>
</dbReference>
<dbReference type="PROSITE" id="PS51318">
    <property type="entry name" value="TAT"/>
    <property type="match status" value="1"/>
</dbReference>
<keyword evidence="7" id="KW-1015">Disulfide bond</keyword>
<keyword evidence="6" id="KW-0411">Iron-sulfur</keyword>
<evidence type="ECO:0000313" key="11">
    <source>
        <dbReference type="EMBL" id="MBP2418438.1"/>
    </source>
</evidence>
<dbReference type="Gene3D" id="2.102.10.10">
    <property type="entry name" value="Rieske [2Fe-2S] iron-sulphur domain"/>
    <property type="match status" value="1"/>
</dbReference>
<keyword evidence="5" id="KW-0408">Iron</keyword>
<evidence type="ECO:0000313" key="12">
    <source>
        <dbReference type="Proteomes" id="UP000758168"/>
    </source>
</evidence>
<protein>
    <recommendedName>
        <fullName evidence="2">Cytochrome bc1 complex Rieske iron-sulfur subunit</fullName>
    </recommendedName>
    <alternativeName>
        <fullName evidence="8">Cytochrome bc1 reductase complex subunit QcrA</fullName>
    </alternativeName>
</protein>
<keyword evidence="3" id="KW-0001">2Fe-2S</keyword>
<proteinExistence type="predicted"/>
<dbReference type="InterPro" id="IPR036922">
    <property type="entry name" value="Rieske_2Fe-2S_sf"/>
</dbReference>
<dbReference type="InterPro" id="IPR006311">
    <property type="entry name" value="TAT_signal"/>
</dbReference>
<evidence type="ECO:0000256" key="3">
    <source>
        <dbReference type="ARBA" id="ARBA00022714"/>
    </source>
</evidence>
<name>A0ABS4ZE00_9ACTN</name>
<evidence type="ECO:0000256" key="9">
    <source>
        <dbReference type="SAM" id="MobiDB-lite"/>
    </source>
</evidence>
<keyword evidence="4" id="KW-0479">Metal-binding</keyword>
<evidence type="ECO:0000256" key="6">
    <source>
        <dbReference type="ARBA" id="ARBA00023014"/>
    </source>
</evidence>
<dbReference type="PROSITE" id="PS51296">
    <property type="entry name" value="RIESKE"/>
    <property type="match status" value="1"/>
</dbReference>
<dbReference type="Pfam" id="PF00355">
    <property type="entry name" value="Rieske"/>
    <property type="match status" value="1"/>
</dbReference>
<dbReference type="EMBL" id="JAGIOB010000001">
    <property type="protein sequence ID" value="MBP2418438.1"/>
    <property type="molecule type" value="Genomic_DNA"/>
</dbReference>
<dbReference type="CDD" id="cd03467">
    <property type="entry name" value="Rieske"/>
    <property type="match status" value="1"/>
</dbReference>
<gene>
    <name evidence="11" type="ORF">JOF54_003360</name>
</gene>
<comment type="function">
    <text evidence="1">Iron-sulfur subunit of the cytochrome bc1 complex, an essential component of the respiratory electron transport chain required for ATP synthesis. The bc1 complex catalyzes the oxidation of menaquinol and the reduction of cytochrome c in the respiratory chain. The bc1 complex operates through a Q-cycle mechanism that couples electron transfer to generation of the proton gradient that drives ATP synthesis.</text>
</comment>
<comment type="caution">
    <text evidence="11">The sequence shown here is derived from an EMBL/GenBank/DDBJ whole genome shotgun (WGS) entry which is preliminary data.</text>
</comment>
<dbReference type="InterPro" id="IPR017941">
    <property type="entry name" value="Rieske_2Fe-2S"/>
</dbReference>
<evidence type="ECO:0000259" key="10">
    <source>
        <dbReference type="PROSITE" id="PS51296"/>
    </source>
</evidence>